<dbReference type="GO" id="GO:0015074">
    <property type="term" value="P:DNA integration"/>
    <property type="evidence" value="ECO:0007669"/>
    <property type="project" value="InterPro"/>
</dbReference>
<proteinExistence type="predicted"/>
<dbReference type="AlphaFoldDB" id="A0A931CJ42"/>
<protein>
    <recommendedName>
        <fullName evidence="2">SBP-type domain-containing protein</fullName>
    </recommendedName>
</protein>
<gene>
    <name evidence="3" type="ORF">I4J89_38415</name>
</gene>
<dbReference type="PROSITE" id="PS51141">
    <property type="entry name" value="ZF_SBP"/>
    <property type="match status" value="1"/>
</dbReference>
<dbReference type="InterPro" id="IPR011010">
    <property type="entry name" value="DNA_brk_join_enz"/>
</dbReference>
<dbReference type="Gene3D" id="1.10.443.10">
    <property type="entry name" value="Intergrase catalytic core"/>
    <property type="match status" value="1"/>
</dbReference>
<reference evidence="3" key="1">
    <citation type="submission" date="2020-11" db="EMBL/GenBank/DDBJ databases">
        <title>Isolation and identification of active actinomycetes.</title>
        <authorList>
            <person name="Sun X."/>
        </authorList>
    </citation>
    <scope>NUCLEOTIDE SEQUENCE</scope>
    <source>
        <strain evidence="3">NEAU-A11</strain>
    </source>
</reference>
<dbReference type="EMBL" id="JADQTO010000026">
    <property type="protein sequence ID" value="MBG0567341.1"/>
    <property type="molecule type" value="Genomic_DNA"/>
</dbReference>
<sequence length="341" mass="37132">MGDRKPTDDTGEAALGEVAGAYLYAEVLSRIDDETDRILIFAGVGLDISERNLSLALNMDIADLTARIDRALSTLREDQEMADKLHDFRRAGRAENYLALAYQVGLQDWFCAQCGRLMVQSERGRRRKTCSGRCRLRRFRGHRPVTTARAALPAPAVTPSVPDEMLSRLVAPIDQGARPIHPGRDALRWWQPETRLRDRAVVLLGFSCSVALTPADIAALDVDDVVRTAAGAEVRLHRRSALPTRYVTIPAKEETICPAAAVLAWARHLAAAGHRSGALFPRLDARGRLIATRLTGRAVATIIEAAAAEAFEQVEPTRLGVATPVLSLTDGRAATHGGPDR</sequence>
<dbReference type="InterPro" id="IPR013762">
    <property type="entry name" value="Integrase-like_cat_sf"/>
</dbReference>
<feature type="domain" description="SBP-type" evidence="2">
    <location>
        <begin position="63"/>
        <end position="144"/>
    </location>
</feature>
<dbReference type="Proteomes" id="UP000598146">
    <property type="component" value="Unassembled WGS sequence"/>
</dbReference>
<evidence type="ECO:0000259" key="2">
    <source>
        <dbReference type="PROSITE" id="PS51141"/>
    </source>
</evidence>
<dbReference type="GO" id="GO:0003677">
    <property type="term" value="F:DNA binding"/>
    <property type="evidence" value="ECO:0007669"/>
    <property type="project" value="InterPro"/>
</dbReference>
<organism evidence="3 4">
    <name type="scientific">Actinoplanes aureus</name>
    <dbReference type="NCBI Taxonomy" id="2792083"/>
    <lineage>
        <taxon>Bacteria</taxon>
        <taxon>Bacillati</taxon>
        <taxon>Actinomycetota</taxon>
        <taxon>Actinomycetes</taxon>
        <taxon>Micromonosporales</taxon>
        <taxon>Micromonosporaceae</taxon>
        <taxon>Actinoplanes</taxon>
    </lineage>
</organism>
<evidence type="ECO:0000313" key="3">
    <source>
        <dbReference type="EMBL" id="MBG0567341.1"/>
    </source>
</evidence>
<keyword evidence="4" id="KW-1185">Reference proteome</keyword>
<accession>A0A931CJ42</accession>
<dbReference type="GO" id="GO:0006310">
    <property type="term" value="P:DNA recombination"/>
    <property type="evidence" value="ECO:0007669"/>
    <property type="project" value="UniProtKB-KW"/>
</dbReference>
<dbReference type="RefSeq" id="WP_196419111.1">
    <property type="nucleotide sequence ID" value="NZ_JADQTO010000026.1"/>
</dbReference>
<evidence type="ECO:0000256" key="1">
    <source>
        <dbReference type="ARBA" id="ARBA00023172"/>
    </source>
</evidence>
<name>A0A931CJ42_9ACTN</name>
<dbReference type="SUPFAM" id="SSF56349">
    <property type="entry name" value="DNA breaking-rejoining enzymes"/>
    <property type="match status" value="1"/>
</dbReference>
<dbReference type="InterPro" id="IPR004333">
    <property type="entry name" value="SBP_dom"/>
</dbReference>
<comment type="caution">
    <text evidence="3">The sequence shown here is derived from an EMBL/GenBank/DDBJ whole genome shotgun (WGS) entry which is preliminary data.</text>
</comment>
<keyword evidence="1" id="KW-0233">DNA recombination</keyword>
<evidence type="ECO:0000313" key="4">
    <source>
        <dbReference type="Proteomes" id="UP000598146"/>
    </source>
</evidence>